<name>A0A5M6IK94_9PROT</name>
<dbReference type="PANTHER" id="PTHR13504:SF38">
    <property type="entry name" value="FIDO DOMAIN-CONTAINING PROTEIN"/>
    <property type="match status" value="1"/>
</dbReference>
<keyword evidence="2" id="KW-0547">Nucleotide-binding</keyword>
<dbReference type="EMBL" id="VWPK01000072">
    <property type="protein sequence ID" value="KAA5608674.1"/>
    <property type="molecule type" value="Genomic_DNA"/>
</dbReference>
<dbReference type="PROSITE" id="PS51459">
    <property type="entry name" value="FIDO"/>
    <property type="match status" value="1"/>
</dbReference>
<feature type="domain" description="Fido" evidence="3">
    <location>
        <begin position="249"/>
        <end position="401"/>
    </location>
</feature>
<dbReference type="InterPro" id="IPR003812">
    <property type="entry name" value="Fido"/>
</dbReference>
<dbReference type="GO" id="GO:0005524">
    <property type="term" value="F:ATP binding"/>
    <property type="evidence" value="ECO:0007669"/>
    <property type="project" value="UniProtKB-KW"/>
</dbReference>
<protein>
    <submittedName>
        <fullName evidence="4">Fic family protein</fullName>
    </submittedName>
</protein>
<dbReference type="PANTHER" id="PTHR13504">
    <property type="entry name" value="FIDO DOMAIN-CONTAINING PROTEIN DDB_G0283145"/>
    <property type="match status" value="1"/>
</dbReference>
<dbReference type="SUPFAM" id="SSF140931">
    <property type="entry name" value="Fic-like"/>
    <property type="match status" value="1"/>
</dbReference>
<feature type="binding site" evidence="2">
    <location>
        <begin position="342"/>
        <end position="349"/>
    </location>
    <ligand>
        <name>ATP</name>
        <dbReference type="ChEBI" id="CHEBI:30616"/>
    </ligand>
</feature>
<dbReference type="InterPro" id="IPR036597">
    <property type="entry name" value="Fido-like_dom_sf"/>
</dbReference>
<dbReference type="Gene3D" id="1.10.3290.10">
    <property type="entry name" value="Fido-like domain"/>
    <property type="match status" value="1"/>
</dbReference>
<dbReference type="OrthoDB" id="9813719at2"/>
<dbReference type="Proteomes" id="UP000325255">
    <property type="component" value="Unassembled WGS sequence"/>
</dbReference>
<dbReference type="InterPro" id="IPR040198">
    <property type="entry name" value="Fido_containing"/>
</dbReference>
<evidence type="ECO:0000259" key="3">
    <source>
        <dbReference type="PROSITE" id="PS51459"/>
    </source>
</evidence>
<evidence type="ECO:0000313" key="5">
    <source>
        <dbReference type="Proteomes" id="UP000325255"/>
    </source>
</evidence>
<dbReference type="AlphaFoldDB" id="A0A5M6IK94"/>
<organism evidence="4 5">
    <name type="scientific">Rhodovastum atsumiense</name>
    <dbReference type="NCBI Taxonomy" id="504468"/>
    <lineage>
        <taxon>Bacteria</taxon>
        <taxon>Pseudomonadati</taxon>
        <taxon>Pseudomonadota</taxon>
        <taxon>Alphaproteobacteria</taxon>
        <taxon>Acetobacterales</taxon>
        <taxon>Acetobacteraceae</taxon>
        <taxon>Rhodovastum</taxon>
    </lineage>
</organism>
<comment type="caution">
    <text evidence="4">The sequence shown here is derived from an EMBL/GenBank/DDBJ whole genome shotgun (WGS) entry which is preliminary data.</text>
</comment>
<evidence type="ECO:0000256" key="2">
    <source>
        <dbReference type="PIRSR" id="PIRSR640198-2"/>
    </source>
</evidence>
<evidence type="ECO:0000256" key="1">
    <source>
        <dbReference type="PIRSR" id="PIRSR640198-1"/>
    </source>
</evidence>
<accession>A0A5M6IK94</accession>
<gene>
    <name evidence="4" type="ORF">F1189_27900</name>
</gene>
<dbReference type="RefSeq" id="WP_150045163.1">
    <property type="nucleotide sequence ID" value="NZ_OW485604.1"/>
</dbReference>
<evidence type="ECO:0000313" key="4">
    <source>
        <dbReference type="EMBL" id="KAA5608674.1"/>
    </source>
</evidence>
<keyword evidence="2" id="KW-0067">ATP-binding</keyword>
<keyword evidence="5" id="KW-1185">Reference proteome</keyword>
<proteinExistence type="predicted"/>
<feature type="active site" evidence="1">
    <location>
        <position position="338"/>
    </location>
</feature>
<sequence length="514" mass="57706">MLPLPMRVTSVLGHVVPNGARPLGYAALAAAYGLDAPAPDRLFAAGERHTLRTEGRWSVLTPRYQPPADTLVSHLGFALRHEAIDLGLLAALFRRPEARRAITAWVRRQPTGRHPRRAWFLYEWLTGEQLDLPPAPRVTAADVLDPAHQFAISGEVVPRYRVRNNLPGTPAFCPLVRLSPDLVTMRASDLAEEARAVVRRTAPDLMARAAAFLLLLDSKASYVIEGERPPQDRIQRWGQALGEAGRTVLDTDELLRLQRLVIGRDTRFLRLGWRSLGGFIGARDRDSNAPLPDHVSARPEDLAVLIDGLLAFAARSEAGVLDPIVSAACLAFGFVFIHPFEDGNGRIHRWLLHHVLARRGFNPPGISFPVSAVFLARIEAYRAVLEHFSRPRLALTEWETTPDFNVRVLNETRDLFRFFDATRQAEFLASSVVETVRTILPREVEYLRRYDLSKVRIQNFLEMPDSRFDLMIGFLRQNGGRFSRRARTNEFAALTDVEVLAIEGIYADLLLDHG</sequence>
<reference evidence="4 5" key="1">
    <citation type="submission" date="2019-09" db="EMBL/GenBank/DDBJ databases">
        <title>Genome sequence of Rhodovastum atsumiense, a diverse member of the Acetobacteraceae family of non-sulfur purple photosynthetic bacteria.</title>
        <authorList>
            <person name="Meyer T."/>
            <person name="Kyndt J."/>
        </authorList>
    </citation>
    <scope>NUCLEOTIDE SEQUENCE [LARGE SCALE GENOMIC DNA]</scope>
    <source>
        <strain evidence="4 5">DSM 21279</strain>
    </source>
</reference>
<dbReference type="Pfam" id="PF02661">
    <property type="entry name" value="Fic"/>
    <property type="match status" value="1"/>
</dbReference>